<dbReference type="Proteomes" id="UP001562357">
    <property type="component" value="Unassembled WGS sequence"/>
</dbReference>
<dbReference type="EMBL" id="BAAFGZ010000059">
    <property type="protein sequence ID" value="GAB0133869.1"/>
    <property type="molecule type" value="Genomic_DNA"/>
</dbReference>
<reference evidence="4" key="1">
    <citation type="submission" date="2024-06" db="EMBL/GenBank/DDBJ databases">
        <title>Draft Genome Sequences of Epichloe bromicola Strains Isolated from Elymus ciliaris.</title>
        <authorList>
            <consortium name="Epichloe bromicola genome sequencing consortium"/>
            <person name="Miura A."/>
            <person name="Imano S."/>
            <person name="Ashida A."/>
            <person name="Sato I."/>
            <person name="Chiba S."/>
            <person name="Tanaka A."/>
            <person name="Camagna M."/>
            <person name="Takemoto D."/>
        </authorList>
    </citation>
    <scope>NUCLEOTIDE SEQUENCE [LARGE SCALE GENOMIC DNA]</scope>
    <source>
        <strain evidence="4">DP</strain>
    </source>
</reference>
<evidence type="ECO:0000256" key="1">
    <source>
        <dbReference type="SAM" id="MobiDB-lite"/>
    </source>
</evidence>
<feature type="compositionally biased region" description="Basic and acidic residues" evidence="1">
    <location>
        <begin position="58"/>
        <end position="72"/>
    </location>
</feature>
<name>A0ABQ0CKA5_9HYPO</name>
<gene>
    <name evidence="3" type="primary">g2263</name>
    <name evidence="3" type="ORF">EsDP_00002263</name>
</gene>
<feature type="compositionally biased region" description="Basic and acidic residues" evidence="1">
    <location>
        <begin position="146"/>
        <end position="159"/>
    </location>
</feature>
<proteinExistence type="predicted"/>
<organism evidence="3 4">
    <name type="scientific">Epichloe bromicola</name>
    <dbReference type="NCBI Taxonomy" id="79588"/>
    <lineage>
        <taxon>Eukaryota</taxon>
        <taxon>Fungi</taxon>
        <taxon>Dikarya</taxon>
        <taxon>Ascomycota</taxon>
        <taxon>Pezizomycotina</taxon>
        <taxon>Sordariomycetes</taxon>
        <taxon>Hypocreomycetidae</taxon>
        <taxon>Hypocreales</taxon>
        <taxon>Clavicipitaceae</taxon>
        <taxon>Epichloe</taxon>
    </lineage>
</organism>
<evidence type="ECO:0000313" key="3">
    <source>
        <dbReference type="EMBL" id="GAB0133869.1"/>
    </source>
</evidence>
<feature type="region of interest" description="Disordered" evidence="1">
    <location>
        <begin position="454"/>
        <end position="511"/>
    </location>
</feature>
<keyword evidence="4" id="KW-1185">Reference proteome</keyword>
<dbReference type="PANTHER" id="PTHR42470:SF2">
    <property type="match status" value="1"/>
</dbReference>
<accession>A0ABQ0CKA5</accession>
<protein>
    <recommendedName>
        <fullName evidence="2">DUF7924 domain-containing protein</fullName>
    </recommendedName>
</protein>
<dbReference type="InterPro" id="IPR057684">
    <property type="entry name" value="DUF7924"/>
</dbReference>
<feature type="compositionally biased region" description="Polar residues" evidence="1">
    <location>
        <begin position="1"/>
        <end position="13"/>
    </location>
</feature>
<evidence type="ECO:0000259" key="2">
    <source>
        <dbReference type="Pfam" id="PF25545"/>
    </source>
</evidence>
<comment type="caution">
    <text evidence="3">The sequence shown here is derived from an EMBL/GenBank/DDBJ whole genome shotgun (WGS) entry which is preliminary data.</text>
</comment>
<feature type="region of interest" description="Disordered" evidence="1">
    <location>
        <begin position="1"/>
        <end position="100"/>
    </location>
</feature>
<feature type="compositionally biased region" description="Basic residues" evidence="1">
    <location>
        <begin position="500"/>
        <end position="511"/>
    </location>
</feature>
<dbReference type="PANTHER" id="PTHR42470">
    <property type="entry name" value="VAST DOMAIN-CONTAINING PROTEIN"/>
    <property type="match status" value="1"/>
</dbReference>
<sequence length="511" mass="57471">MARTRAQTASQEGCDSRENEDLLYKAHRGPSVRRSPPLKTLQPPPDLPSSSTLQKSKRTTENTRDFDSEPSAKRRRLSSQPAPEETEGEPTTSDCDPIEYWTKEGHWPRKYLKPGMEHVEHALARKRSSSGLGRKRSNSVMSATPSDRRPREETSAPYKDPRYKTLLATKGSFMDESVDGITNESKATCSGLLAANQSSPTETLFRDDLFNETCRGVEDRNEARILRDITPMIVPSAEVLAIYGAVDLKCLIETTNEGWNNSIPLTGTRPQPNYSVGFRREAFTGDQLTKLSPFIGDFLTGDLSFFMATYYMYFPFMACEVKCGAAGLDVADRQNAHSMTLAARGIVELFRLVKREEEVNRQVLSFSISHDHCSARIYGHYPVINGKETKYYRHPIHKFDFTALDGREKWTAYRFTRNVYDTWMPEHLKKIRSAIDQLPTKLDFDVPALSDPIGQSQSLQSHHLESSGAGSALSLAEEDQQQREGGQMTAPDTSFSKPAPAKRRRSPVKKS</sequence>
<feature type="compositionally biased region" description="Basic residues" evidence="1">
    <location>
        <begin position="125"/>
        <end position="137"/>
    </location>
</feature>
<evidence type="ECO:0000313" key="4">
    <source>
        <dbReference type="Proteomes" id="UP001562357"/>
    </source>
</evidence>
<feature type="region of interest" description="Disordered" evidence="1">
    <location>
        <begin position="125"/>
        <end position="159"/>
    </location>
</feature>
<feature type="domain" description="DUF7924" evidence="2">
    <location>
        <begin position="210"/>
        <end position="435"/>
    </location>
</feature>
<feature type="compositionally biased region" description="Low complexity" evidence="1">
    <location>
        <begin position="455"/>
        <end position="475"/>
    </location>
</feature>
<feature type="compositionally biased region" description="Basic and acidic residues" evidence="1">
    <location>
        <begin position="14"/>
        <end position="24"/>
    </location>
</feature>
<dbReference type="Pfam" id="PF25545">
    <property type="entry name" value="DUF7924"/>
    <property type="match status" value="1"/>
</dbReference>